<organism evidence="2 3">
    <name type="scientific">Lachnospira pectinoschiza</name>
    <dbReference type="NCBI Taxonomy" id="28052"/>
    <lineage>
        <taxon>Bacteria</taxon>
        <taxon>Bacillati</taxon>
        <taxon>Bacillota</taxon>
        <taxon>Clostridia</taxon>
        <taxon>Lachnospirales</taxon>
        <taxon>Lachnospiraceae</taxon>
        <taxon>Lachnospira</taxon>
    </lineage>
</organism>
<dbReference type="EMBL" id="FNHZ01000002">
    <property type="protein sequence ID" value="SDM68385.1"/>
    <property type="molecule type" value="Genomic_DNA"/>
</dbReference>
<reference evidence="3" key="1">
    <citation type="submission" date="2016-10" db="EMBL/GenBank/DDBJ databases">
        <authorList>
            <person name="Varghese N."/>
            <person name="Submissions S."/>
        </authorList>
    </citation>
    <scope>NUCLEOTIDE SEQUENCE [LARGE SCALE GENOMIC DNA]</scope>
    <source>
        <strain evidence="3">M83</strain>
    </source>
</reference>
<evidence type="ECO:0000256" key="1">
    <source>
        <dbReference type="SAM" id="Phobius"/>
    </source>
</evidence>
<keyword evidence="1" id="KW-0472">Membrane</keyword>
<feature type="transmembrane region" description="Helical" evidence="1">
    <location>
        <begin position="20"/>
        <end position="37"/>
    </location>
</feature>
<keyword evidence="3" id="KW-1185">Reference proteome</keyword>
<evidence type="ECO:0000313" key="3">
    <source>
        <dbReference type="Proteomes" id="UP000187651"/>
    </source>
</evidence>
<feature type="transmembrane region" description="Helical" evidence="1">
    <location>
        <begin position="169"/>
        <end position="190"/>
    </location>
</feature>
<feature type="transmembrane region" description="Helical" evidence="1">
    <location>
        <begin position="240"/>
        <end position="260"/>
    </location>
</feature>
<sequence length="266" mass="31125">MLTLVKYEIVQMNRRKDKYILFLILIIMAAYYMKMKVTSYMMVFYPESFKGVGVLDIILYIFSGASKSFLIFSKNVELPISYLIYLVYMSVMTYCIFDGKNDNNIVLKIGSKKKWLFSKLIISFINLVLYYFMVLVVAMFITKFNFDYNEIADTSILKLDYYNTRYIDIYLLLLCSFLTSLAIMMIQIFLVITVNEFVALIATLSIYVFSMFNCTYLFIANATMLTRSNLFLKSGLEFNSFILIDFVIIVVSLVLTIMMLNKKDFL</sequence>
<dbReference type="RefSeq" id="WP_074521095.1">
    <property type="nucleotide sequence ID" value="NZ_FNHZ01000002.1"/>
</dbReference>
<feature type="transmembrane region" description="Helical" evidence="1">
    <location>
        <begin position="49"/>
        <end position="72"/>
    </location>
</feature>
<dbReference type="Proteomes" id="UP000187651">
    <property type="component" value="Unassembled WGS sequence"/>
</dbReference>
<dbReference type="AlphaFoldDB" id="A0A1G9V924"/>
<keyword evidence="1" id="KW-1133">Transmembrane helix</keyword>
<feature type="transmembrane region" description="Helical" evidence="1">
    <location>
        <begin position="78"/>
        <end position="97"/>
    </location>
</feature>
<keyword evidence="1" id="KW-0812">Transmembrane</keyword>
<proteinExistence type="predicted"/>
<protein>
    <recommendedName>
        <fullName evidence="4">ABC-2 family transporter protein</fullName>
    </recommendedName>
</protein>
<evidence type="ECO:0000313" key="2">
    <source>
        <dbReference type="EMBL" id="SDM68385.1"/>
    </source>
</evidence>
<accession>A0A1G9V924</accession>
<feature type="transmembrane region" description="Helical" evidence="1">
    <location>
        <begin position="117"/>
        <end position="141"/>
    </location>
</feature>
<gene>
    <name evidence="2" type="ORF">SAMN05216544_0854</name>
</gene>
<evidence type="ECO:0008006" key="4">
    <source>
        <dbReference type="Google" id="ProtNLM"/>
    </source>
</evidence>
<name>A0A1G9V924_9FIRM</name>
<feature type="transmembrane region" description="Helical" evidence="1">
    <location>
        <begin position="197"/>
        <end position="220"/>
    </location>
</feature>